<evidence type="ECO:0000256" key="1">
    <source>
        <dbReference type="SAM" id="Phobius"/>
    </source>
</evidence>
<evidence type="ECO:0000313" key="2">
    <source>
        <dbReference type="EMBL" id="AKU18193.1"/>
    </source>
</evidence>
<protein>
    <submittedName>
        <fullName evidence="2">Uncharacterized protein</fullName>
    </submittedName>
</protein>
<dbReference type="STRING" id="571913.VV02_23995"/>
<feature type="transmembrane region" description="Helical" evidence="1">
    <location>
        <begin position="14"/>
        <end position="32"/>
    </location>
</feature>
<proteinExistence type="predicted"/>
<dbReference type="AlphaFoldDB" id="A0A0K1JNM4"/>
<gene>
    <name evidence="2" type="ORF">VV02_23995</name>
</gene>
<dbReference type="Proteomes" id="UP000066480">
    <property type="component" value="Chromosome"/>
</dbReference>
<feature type="transmembrane region" description="Helical" evidence="1">
    <location>
        <begin position="38"/>
        <end position="59"/>
    </location>
</feature>
<keyword evidence="1" id="KW-1133">Transmembrane helix</keyword>
<organism evidence="2 3">
    <name type="scientific">Luteipulveratus mongoliensis</name>
    <dbReference type="NCBI Taxonomy" id="571913"/>
    <lineage>
        <taxon>Bacteria</taxon>
        <taxon>Bacillati</taxon>
        <taxon>Actinomycetota</taxon>
        <taxon>Actinomycetes</taxon>
        <taxon>Micrococcales</taxon>
        <taxon>Dermacoccaceae</taxon>
        <taxon>Luteipulveratus</taxon>
    </lineage>
</organism>
<keyword evidence="1" id="KW-0812">Transmembrane</keyword>
<accession>A0A0K1JNM4</accession>
<dbReference type="EMBL" id="CP011112">
    <property type="protein sequence ID" value="AKU18193.1"/>
    <property type="molecule type" value="Genomic_DNA"/>
</dbReference>
<reference evidence="2 3" key="1">
    <citation type="submission" date="2015-03" db="EMBL/GenBank/DDBJ databases">
        <title>Luteipulveratus halotolerans sp. nov., a novel actinobacterium (Dermacoccaceae) from Sarawak, Malaysia.</title>
        <authorList>
            <person name="Juboi H."/>
            <person name="Basik A."/>
            <person name="Shamsul S.S."/>
            <person name="Arnold P."/>
            <person name="Schmitt E.K."/>
            <person name="Sanglier J.-J."/>
            <person name="Yeo T."/>
        </authorList>
    </citation>
    <scope>NUCLEOTIDE SEQUENCE [LARGE SCALE GENOMIC DNA]</scope>
    <source>
        <strain evidence="2 3">MN07-A0370</strain>
    </source>
</reference>
<dbReference type="OrthoDB" id="4744679at2"/>
<sequence>MANDSNPTRLLDRAVGACTAVLIGAMALYGAVQIICAVWVPLCIGALILGGLGGGWLVARRTRGW</sequence>
<dbReference type="KEGG" id="lmoi:VV02_23995"/>
<keyword evidence="3" id="KW-1185">Reference proteome</keyword>
<name>A0A0K1JNM4_9MICO</name>
<evidence type="ECO:0000313" key="3">
    <source>
        <dbReference type="Proteomes" id="UP000066480"/>
    </source>
</evidence>
<keyword evidence="1" id="KW-0472">Membrane</keyword>
<dbReference type="RefSeq" id="WP_052595717.1">
    <property type="nucleotide sequence ID" value="NZ_CP011112.1"/>
</dbReference>